<proteinExistence type="predicted"/>
<organism evidence="3 4">
    <name type="scientific">Polyporus arcularius HHB13444</name>
    <dbReference type="NCBI Taxonomy" id="1314778"/>
    <lineage>
        <taxon>Eukaryota</taxon>
        <taxon>Fungi</taxon>
        <taxon>Dikarya</taxon>
        <taxon>Basidiomycota</taxon>
        <taxon>Agaricomycotina</taxon>
        <taxon>Agaricomycetes</taxon>
        <taxon>Polyporales</taxon>
        <taxon>Polyporaceae</taxon>
        <taxon>Polyporus</taxon>
    </lineage>
</organism>
<dbReference type="Proteomes" id="UP000308197">
    <property type="component" value="Unassembled WGS sequence"/>
</dbReference>
<name>A0A5C3NU74_9APHY</name>
<accession>A0A5C3NU74</accession>
<feature type="region of interest" description="Disordered" evidence="1">
    <location>
        <begin position="95"/>
        <end position="120"/>
    </location>
</feature>
<dbReference type="SUPFAM" id="SSF55658">
    <property type="entry name" value="L9 N-domain-like"/>
    <property type="match status" value="1"/>
</dbReference>
<dbReference type="Gene3D" id="3.40.970.10">
    <property type="entry name" value="Ribonuclease H1, N-terminal domain"/>
    <property type="match status" value="1"/>
</dbReference>
<dbReference type="InterPro" id="IPR009027">
    <property type="entry name" value="Ribosomal_bL9/RNase_H1_N"/>
</dbReference>
<evidence type="ECO:0000313" key="3">
    <source>
        <dbReference type="EMBL" id="TFK80127.1"/>
    </source>
</evidence>
<evidence type="ECO:0000256" key="1">
    <source>
        <dbReference type="SAM" id="MobiDB-lite"/>
    </source>
</evidence>
<gene>
    <name evidence="3" type="ORF">K466DRAFT_605590</name>
</gene>
<keyword evidence="4" id="KW-1185">Reference proteome</keyword>
<dbReference type="Pfam" id="PF01693">
    <property type="entry name" value="Cauli_VI"/>
    <property type="match status" value="1"/>
</dbReference>
<reference evidence="3 4" key="1">
    <citation type="journal article" date="2019" name="Nat. Ecol. Evol.">
        <title>Megaphylogeny resolves global patterns of mushroom evolution.</title>
        <authorList>
            <person name="Varga T."/>
            <person name="Krizsan K."/>
            <person name="Foldi C."/>
            <person name="Dima B."/>
            <person name="Sanchez-Garcia M."/>
            <person name="Sanchez-Ramirez S."/>
            <person name="Szollosi G.J."/>
            <person name="Szarkandi J.G."/>
            <person name="Papp V."/>
            <person name="Albert L."/>
            <person name="Andreopoulos W."/>
            <person name="Angelini C."/>
            <person name="Antonin V."/>
            <person name="Barry K.W."/>
            <person name="Bougher N.L."/>
            <person name="Buchanan P."/>
            <person name="Buyck B."/>
            <person name="Bense V."/>
            <person name="Catcheside P."/>
            <person name="Chovatia M."/>
            <person name="Cooper J."/>
            <person name="Damon W."/>
            <person name="Desjardin D."/>
            <person name="Finy P."/>
            <person name="Geml J."/>
            <person name="Haridas S."/>
            <person name="Hughes K."/>
            <person name="Justo A."/>
            <person name="Karasinski D."/>
            <person name="Kautmanova I."/>
            <person name="Kiss B."/>
            <person name="Kocsube S."/>
            <person name="Kotiranta H."/>
            <person name="LaButti K.M."/>
            <person name="Lechner B.E."/>
            <person name="Liimatainen K."/>
            <person name="Lipzen A."/>
            <person name="Lukacs Z."/>
            <person name="Mihaltcheva S."/>
            <person name="Morgado L.N."/>
            <person name="Niskanen T."/>
            <person name="Noordeloos M.E."/>
            <person name="Ohm R.A."/>
            <person name="Ortiz-Santana B."/>
            <person name="Ovrebo C."/>
            <person name="Racz N."/>
            <person name="Riley R."/>
            <person name="Savchenko A."/>
            <person name="Shiryaev A."/>
            <person name="Soop K."/>
            <person name="Spirin V."/>
            <person name="Szebenyi C."/>
            <person name="Tomsovsky M."/>
            <person name="Tulloss R.E."/>
            <person name="Uehling J."/>
            <person name="Grigoriev I.V."/>
            <person name="Vagvolgyi C."/>
            <person name="Papp T."/>
            <person name="Martin F.M."/>
            <person name="Miettinen O."/>
            <person name="Hibbett D.S."/>
            <person name="Nagy L.G."/>
        </authorList>
    </citation>
    <scope>NUCLEOTIDE SEQUENCE [LARGE SCALE GENOMIC DNA]</scope>
    <source>
        <strain evidence="3 4">HHB13444</strain>
    </source>
</reference>
<dbReference type="AlphaFoldDB" id="A0A5C3NU74"/>
<evidence type="ECO:0000259" key="2">
    <source>
        <dbReference type="Pfam" id="PF01693"/>
    </source>
</evidence>
<dbReference type="EMBL" id="ML211841">
    <property type="protein sequence ID" value="TFK80127.1"/>
    <property type="molecule type" value="Genomic_DNA"/>
</dbReference>
<evidence type="ECO:0000313" key="4">
    <source>
        <dbReference type="Proteomes" id="UP000308197"/>
    </source>
</evidence>
<dbReference type="InParanoid" id="A0A5C3NU74"/>
<dbReference type="InterPro" id="IPR011320">
    <property type="entry name" value="RNase_H1_N"/>
</dbReference>
<dbReference type="STRING" id="1314778.A0A5C3NU74"/>
<dbReference type="InterPro" id="IPR037056">
    <property type="entry name" value="RNase_H1_N_sf"/>
</dbReference>
<sequence length="352" mass="36941">MTADRPRELEQLEENTSSSPSFTFGDIIRMWVQLGAHFAVQNPNEPLNDPILVCVRQALVDAGHVEPGEGDSHGDGDRRFWDAVSPATTFLAEHLPPILPSPAHDPAHTGGAGPSTSTPLQPRLIHDFGASALRSRPETPTGHVARSVQAPDCENLLCPVHGHVLAVCATHGVTTIVRRAPLNSADNARGERSRRSLADTESIGSFTVSATPSPANSLYTTPERIMAPLPDVDDAAAAATVQYAPVAVAQPVPVAAQPVPIAAQPVPVVAQAVPVVAAQPAYVAHIADEGSDNYYVVTRGRTVGVFDNWAMMVASVSRVSSGSGRGGFHTRAAALAAFRSAEALGIVAQRED</sequence>
<protein>
    <recommendedName>
        <fullName evidence="2">Ribonuclease H1 N-terminal domain-containing protein</fullName>
    </recommendedName>
</protein>
<feature type="domain" description="Ribonuclease H1 N-terminal" evidence="2">
    <location>
        <begin position="294"/>
        <end position="336"/>
    </location>
</feature>